<dbReference type="Proteomes" id="UP000018733">
    <property type="component" value="Unassembled WGS sequence"/>
</dbReference>
<dbReference type="GO" id="GO:0005829">
    <property type="term" value="C:cytosol"/>
    <property type="evidence" value="ECO:0007669"/>
    <property type="project" value="TreeGrafter"/>
</dbReference>
<dbReference type="InterPro" id="IPR000847">
    <property type="entry name" value="LysR_HTH_N"/>
</dbReference>
<dbReference type="InterPro" id="IPR036388">
    <property type="entry name" value="WH-like_DNA-bd_sf"/>
</dbReference>
<dbReference type="SUPFAM" id="SSF46785">
    <property type="entry name" value="Winged helix' DNA-binding domain"/>
    <property type="match status" value="1"/>
</dbReference>
<dbReference type="FunFam" id="1.10.10.10:FF:000001">
    <property type="entry name" value="LysR family transcriptional regulator"/>
    <property type="match status" value="1"/>
</dbReference>
<dbReference type="PANTHER" id="PTHR30419">
    <property type="entry name" value="HTH-TYPE TRANSCRIPTIONAL REGULATOR YBHD"/>
    <property type="match status" value="1"/>
</dbReference>
<dbReference type="PRINTS" id="PR00039">
    <property type="entry name" value="HTHLYSR"/>
</dbReference>
<dbReference type="Pfam" id="PF00126">
    <property type="entry name" value="HTH_1"/>
    <property type="match status" value="1"/>
</dbReference>
<protein>
    <recommendedName>
        <fullName evidence="6">HTH lysR-type domain-containing protein</fullName>
    </recommendedName>
</protein>
<sequence length="320" mass="34918">MANITLKQIRAFIAVAAEGSFTKAADSLHVTQSTLTSSIKVLEDEVGLQLFDRSTRSVIPTRQGEMFLPTAQRILRDLEDALDELRMAAARERGSVSVCAAGSFITYVLTPALMDLAQQYPGIHTRFTEGTTQSVPDQVLSGEADFGVTTLFEPINELDSALLLTDSYGAVYGADHPLSRETSSLTWHRLSQHNMVRLSKANGIRILLDSEPKIAGLFKNTVYEVSGVASLQALLRRGFGFSALPALAAKSLVVEGLNFRLLTRPAIRRKLYVVKKKGRSLSPGAVAFFRAMIDALENMAPDGAIDVTFTQSEIRDFCGF</sequence>
<dbReference type="RefSeq" id="WP_024003413.1">
    <property type="nucleotide sequence ID" value="NZ_KI650979.1"/>
</dbReference>
<dbReference type="EMBL" id="AYXT01000001">
    <property type="protein sequence ID" value="ETF04662.1"/>
    <property type="molecule type" value="Genomic_DNA"/>
</dbReference>
<keyword evidence="5" id="KW-0175">Coiled coil</keyword>
<keyword evidence="3" id="KW-0238">DNA-binding</keyword>
<evidence type="ECO:0000256" key="1">
    <source>
        <dbReference type="ARBA" id="ARBA00009437"/>
    </source>
</evidence>
<feature type="domain" description="HTH lysR-type" evidence="6">
    <location>
        <begin position="4"/>
        <end position="61"/>
    </location>
</feature>
<feature type="coiled-coil region" evidence="5">
    <location>
        <begin position="68"/>
        <end position="95"/>
    </location>
</feature>
<dbReference type="InterPro" id="IPR036390">
    <property type="entry name" value="WH_DNA-bd_sf"/>
</dbReference>
<proteinExistence type="inferred from homology"/>
<accession>V8QYE6</accession>
<dbReference type="InterPro" id="IPR005119">
    <property type="entry name" value="LysR_subst-bd"/>
</dbReference>
<dbReference type="CDD" id="cd08440">
    <property type="entry name" value="PBP2_LTTR_like_4"/>
    <property type="match status" value="1"/>
</dbReference>
<dbReference type="Pfam" id="PF03466">
    <property type="entry name" value="LysR_substrate"/>
    <property type="match status" value="1"/>
</dbReference>
<keyword evidence="8" id="KW-1185">Reference proteome</keyword>
<dbReference type="GO" id="GO:0003677">
    <property type="term" value="F:DNA binding"/>
    <property type="evidence" value="ECO:0007669"/>
    <property type="project" value="UniProtKB-KW"/>
</dbReference>
<dbReference type="SUPFAM" id="SSF53850">
    <property type="entry name" value="Periplasmic binding protein-like II"/>
    <property type="match status" value="1"/>
</dbReference>
<dbReference type="AlphaFoldDB" id="V8QYE6"/>
<dbReference type="PROSITE" id="PS50931">
    <property type="entry name" value="HTH_LYSR"/>
    <property type="match status" value="1"/>
</dbReference>
<dbReference type="GO" id="GO:0003700">
    <property type="term" value="F:DNA-binding transcription factor activity"/>
    <property type="evidence" value="ECO:0007669"/>
    <property type="project" value="InterPro"/>
</dbReference>
<evidence type="ECO:0000256" key="4">
    <source>
        <dbReference type="ARBA" id="ARBA00023163"/>
    </source>
</evidence>
<organism evidence="7 8">
    <name type="scientific">Advenella kashmirensis W13003</name>
    <dbReference type="NCBI Taxonomy" id="1424334"/>
    <lineage>
        <taxon>Bacteria</taxon>
        <taxon>Pseudomonadati</taxon>
        <taxon>Pseudomonadota</taxon>
        <taxon>Betaproteobacteria</taxon>
        <taxon>Burkholderiales</taxon>
        <taxon>Alcaligenaceae</taxon>
    </lineage>
</organism>
<dbReference type="OrthoDB" id="8675247at2"/>
<dbReference type="Gene3D" id="3.40.190.290">
    <property type="match status" value="1"/>
</dbReference>
<evidence type="ECO:0000256" key="3">
    <source>
        <dbReference type="ARBA" id="ARBA00023125"/>
    </source>
</evidence>
<dbReference type="InterPro" id="IPR050950">
    <property type="entry name" value="HTH-type_LysR_regulators"/>
</dbReference>
<comment type="caution">
    <text evidence="7">The sequence shown here is derived from an EMBL/GenBank/DDBJ whole genome shotgun (WGS) entry which is preliminary data.</text>
</comment>
<evidence type="ECO:0000313" key="8">
    <source>
        <dbReference type="Proteomes" id="UP000018733"/>
    </source>
</evidence>
<dbReference type="Gene3D" id="1.10.10.10">
    <property type="entry name" value="Winged helix-like DNA-binding domain superfamily/Winged helix DNA-binding domain"/>
    <property type="match status" value="1"/>
</dbReference>
<name>V8QYE6_9BURK</name>
<gene>
    <name evidence="7" type="ORF">W822_01725</name>
</gene>
<evidence type="ECO:0000256" key="5">
    <source>
        <dbReference type="SAM" id="Coils"/>
    </source>
</evidence>
<dbReference type="PATRIC" id="fig|1424334.3.peg.340"/>
<dbReference type="STRING" id="1424334.W822_01725"/>
<dbReference type="eggNOG" id="COG0583">
    <property type="taxonomic scope" value="Bacteria"/>
</dbReference>
<evidence type="ECO:0000313" key="7">
    <source>
        <dbReference type="EMBL" id="ETF04662.1"/>
    </source>
</evidence>
<evidence type="ECO:0000259" key="6">
    <source>
        <dbReference type="PROSITE" id="PS50931"/>
    </source>
</evidence>
<keyword evidence="4" id="KW-0804">Transcription</keyword>
<keyword evidence="2" id="KW-0805">Transcription regulation</keyword>
<dbReference type="PANTHER" id="PTHR30419:SF8">
    <property type="entry name" value="NITROGEN ASSIMILATION TRANSCRIPTIONAL ACTIVATOR-RELATED"/>
    <property type="match status" value="1"/>
</dbReference>
<reference evidence="7 8" key="1">
    <citation type="journal article" date="2014" name="Genome Announc.">
        <title>Draft Genome Sequence of Advenella kashmirensis Strain W13003, a Polycyclic Aromatic Hydrocarbon-Degrading Bacterium.</title>
        <authorList>
            <person name="Wang X."/>
            <person name="Jin D."/>
            <person name="Zhou L."/>
            <person name="Wu L."/>
            <person name="An W."/>
            <person name="Zhao L."/>
        </authorList>
    </citation>
    <scope>NUCLEOTIDE SEQUENCE [LARGE SCALE GENOMIC DNA]</scope>
    <source>
        <strain evidence="7 8">W13003</strain>
    </source>
</reference>
<dbReference type="HOGENOM" id="CLU_039613_6_0_4"/>
<comment type="similarity">
    <text evidence="1">Belongs to the LysR transcriptional regulatory family.</text>
</comment>
<evidence type="ECO:0000256" key="2">
    <source>
        <dbReference type="ARBA" id="ARBA00023015"/>
    </source>
</evidence>